<evidence type="ECO:0000313" key="2">
    <source>
        <dbReference type="Proteomes" id="UP000217889"/>
    </source>
</evidence>
<gene>
    <name evidence="1" type="ORF">CFK41_06380</name>
</gene>
<sequence length="181" mass="19514">MRFERIFDDLEGQFAHHEQEEVRAVSEDLTRAELAQLTLADRFRGAEGHRLTLHLGATLRVSGTVQEVGSDWVVLAEAGGRRSAVVPLPGIAMIEGLPPRVRPAEESLRAPRRLGSVLREIARDRSVVRVETAAGSVTGRIAAVGADAMDLRSLPTGEPTSVPGSTRITVTLAGLLLVQLR</sequence>
<accession>A0A291GWC7</accession>
<reference evidence="1 2" key="1">
    <citation type="journal article" date="2014" name="Int. J. Syst. Evol. Microbiol.">
        <title>Brachybacterium ginsengisoli sp. nov., isolated from soil of a ginseng field.</title>
        <authorList>
            <person name="Hoang V.A."/>
            <person name="Kim Y.J."/>
            <person name="Nguyen N.L."/>
            <person name="Yang D.C."/>
        </authorList>
    </citation>
    <scope>NUCLEOTIDE SEQUENCE [LARGE SCALE GENOMIC DNA]</scope>
    <source>
        <strain evidence="1 2">DCY80</strain>
    </source>
</reference>
<dbReference type="EMBL" id="CP023564">
    <property type="protein sequence ID" value="ATG54436.1"/>
    <property type="molecule type" value="Genomic_DNA"/>
</dbReference>
<evidence type="ECO:0000313" key="1">
    <source>
        <dbReference type="EMBL" id="ATG54436.1"/>
    </source>
</evidence>
<name>A0A291GWC7_9MICO</name>
<proteinExistence type="predicted"/>
<dbReference type="AlphaFoldDB" id="A0A291GWC7"/>
<dbReference type="RefSeq" id="WP_096798904.1">
    <property type="nucleotide sequence ID" value="NZ_CP023564.1"/>
</dbReference>
<keyword evidence="2" id="KW-1185">Reference proteome</keyword>
<organism evidence="1 2">
    <name type="scientific">Brachybacterium ginsengisoli</name>
    <dbReference type="NCBI Taxonomy" id="1331682"/>
    <lineage>
        <taxon>Bacteria</taxon>
        <taxon>Bacillati</taxon>
        <taxon>Actinomycetota</taxon>
        <taxon>Actinomycetes</taxon>
        <taxon>Micrococcales</taxon>
        <taxon>Dermabacteraceae</taxon>
        <taxon>Brachybacterium</taxon>
    </lineage>
</organism>
<evidence type="ECO:0008006" key="3">
    <source>
        <dbReference type="Google" id="ProtNLM"/>
    </source>
</evidence>
<dbReference type="KEGG" id="bgg:CFK41_06380"/>
<dbReference type="Proteomes" id="UP000217889">
    <property type="component" value="Chromosome"/>
</dbReference>
<dbReference type="OrthoDB" id="3827359at2"/>
<protein>
    <recommendedName>
        <fullName evidence="3">Fis family transcriptional regulator</fullName>
    </recommendedName>
</protein>